<comment type="caution">
    <text evidence="2">The sequence shown here is derived from an EMBL/GenBank/DDBJ whole genome shotgun (WGS) entry which is preliminary data.</text>
</comment>
<dbReference type="AlphaFoldDB" id="A0A498I3R9"/>
<evidence type="ECO:0000256" key="1">
    <source>
        <dbReference type="SAM" id="Phobius"/>
    </source>
</evidence>
<proteinExistence type="predicted"/>
<dbReference type="STRING" id="3750.A0A498I3R9"/>
<reference evidence="2 3" key="1">
    <citation type="submission" date="2018-10" db="EMBL/GenBank/DDBJ databases">
        <title>A high-quality apple genome assembly.</title>
        <authorList>
            <person name="Hu J."/>
        </authorList>
    </citation>
    <scope>NUCLEOTIDE SEQUENCE [LARGE SCALE GENOMIC DNA]</scope>
    <source>
        <strain evidence="3">cv. HFTH1</strain>
        <tissue evidence="2">Young leaf</tissue>
    </source>
</reference>
<keyword evidence="1" id="KW-0472">Membrane</keyword>
<evidence type="ECO:0000313" key="3">
    <source>
        <dbReference type="Proteomes" id="UP000290289"/>
    </source>
</evidence>
<organism evidence="2 3">
    <name type="scientific">Malus domestica</name>
    <name type="common">Apple</name>
    <name type="synonym">Pyrus malus</name>
    <dbReference type="NCBI Taxonomy" id="3750"/>
    <lineage>
        <taxon>Eukaryota</taxon>
        <taxon>Viridiplantae</taxon>
        <taxon>Streptophyta</taxon>
        <taxon>Embryophyta</taxon>
        <taxon>Tracheophyta</taxon>
        <taxon>Spermatophyta</taxon>
        <taxon>Magnoliopsida</taxon>
        <taxon>eudicotyledons</taxon>
        <taxon>Gunneridae</taxon>
        <taxon>Pentapetalae</taxon>
        <taxon>rosids</taxon>
        <taxon>fabids</taxon>
        <taxon>Rosales</taxon>
        <taxon>Rosaceae</taxon>
        <taxon>Amygdaloideae</taxon>
        <taxon>Maleae</taxon>
        <taxon>Malus</taxon>
    </lineage>
</organism>
<keyword evidence="1" id="KW-0812">Transmembrane</keyword>
<keyword evidence="1" id="KW-1133">Transmembrane helix</keyword>
<dbReference type="EMBL" id="RDQH01000341">
    <property type="protein sequence ID" value="RXH75733.1"/>
    <property type="molecule type" value="Genomic_DNA"/>
</dbReference>
<protein>
    <submittedName>
        <fullName evidence="2">Uncharacterized protein</fullName>
    </submittedName>
</protein>
<name>A0A498I3R9_MALDO</name>
<dbReference type="Proteomes" id="UP000290289">
    <property type="component" value="Chromosome 15"/>
</dbReference>
<keyword evidence="3" id="KW-1185">Reference proteome</keyword>
<evidence type="ECO:0000313" key="2">
    <source>
        <dbReference type="EMBL" id="RXH75733.1"/>
    </source>
</evidence>
<accession>A0A498I3R9</accession>
<sequence length="306" mass="33631">MKFEREVNLKCLIGQFQQGFMTLSGSSLISSVAALLGVAGLFVLALRGSKFGMLNTLHLEWLPFYSFCTYTLVLKEYEFSAAGNRVDGFPLAIALATSLEYLRVVGGGRVVLSPESDACNGRLHSEFRSNKPAGATLPSKYHNNLKKNFQIAIFQINVLWQNSVHLIVGLLLQRVWRTRVSRQGDSNTTLGHLMEFSVASSRAKVAHHRQGVMGIGVVEDGSRRRRRGVARQSTAQLRWLSASLDCSAAAIDLRLLRKQVSIFVNRSSSSLPISLNFESFHSLPLSPVLDGGGTIVCVVCTEVFTL</sequence>
<gene>
    <name evidence="2" type="ORF">DVH24_039432</name>
</gene>
<feature type="transmembrane region" description="Helical" evidence="1">
    <location>
        <begin position="28"/>
        <end position="46"/>
    </location>
</feature>